<dbReference type="InterPro" id="IPR015424">
    <property type="entry name" value="PyrdxlP-dep_Trfase"/>
</dbReference>
<keyword evidence="3" id="KW-0808">Transferase</keyword>
<evidence type="ECO:0000256" key="1">
    <source>
        <dbReference type="ARBA" id="ARBA00001933"/>
    </source>
</evidence>
<dbReference type="Gene3D" id="3.90.1150.10">
    <property type="entry name" value="Aspartate Aminotransferase, domain 1"/>
    <property type="match status" value="1"/>
</dbReference>
<dbReference type="EMBL" id="SMKU01000229">
    <property type="protein sequence ID" value="TDD75031.1"/>
    <property type="molecule type" value="Genomic_DNA"/>
</dbReference>
<evidence type="ECO:0000313" key="9">
    <source>
        <dbReference type="Proteomes" id="UP000294513"/>
    </source>
</evidence>
<feature type="compositionally biased region" description="Basic and acidic residues" evidence="6">
    <location>
        <begin position="387"/>
        <end position="401"/>
    </location>
</feature>
<dbReference type="NCBIfam" id="NF005526">
    <property type="entry name" value="PRK07179.1"/>
    <property type="match status" value="1"/>
</dbReference>
<keyword evidence="9" id="KW-1185">Reference proteome</keyword>
<dbReference type="GO" id="GO:0030170">
    <property type="term" value="F:pyridoxal phosphate binding"/>
    <property type="evidence" value="ECO:0007669"/>
    <property type="project" value="InterPro"/>
</dbReference>
<gene>
    <name evidence="8" type="ORF">E1298_31990</name>
</gene>
<protein>
    <recommendedName>
        <fullName evidence="2">8-amino-7-oxononanoate synthase</fullName>
        <ecNumber evidence="2">2.3.1.47</ecNumber>
    </recommendedName>
</protein>
<name>A0A4R5AQ77_9ACTN</name>
<dbReference type="GO" id="GO:0008710">
    <property type="term" value="F:8-amino-7-oxononanoate synthase activity"/>
    <property type="evidence" value="ECO:0007669"/>
    <property type="project" value="UniProtKB-EC"/>
</dbReference>
<dbReference type="PANTHER" id="PTHR13693">
    <property type="entry name" value="CLASS II AMINOTRANSFERASE/8-AMINO-7-OXONONANOATE SYNTHASE"/>
    <property type="match status" value="1"/>
</dbReference>
<evidence type="ECO:0000256" key="6">
    <source>
        <dbReference type="SAM" id="MobiDB-lite"/>
    </source>
</evidence>
<comment type="caution">
    <text evidence="8">The sequence shown here is derived from an EMBL/GenBank/DDBJ whole genome shotgun (WGS) entry which is preliminary data.</text>
</comment>
<dbReference type="InterPro" id="IPR015421">
    <property type="entry name" value="PyrdxlP-dep_Trfase_major"/>
</dbReference>
<dbReference type="AlphaFoldDB" id="A0A4R5AQ77"/>
<reference evidence="8 9" key="1">
    <citation type="submission" date="2019-03" db="EMBL/GenBank/DDBJ databases">
        <title>Draft genome sequences of novel Actinobacteria.</title>
        <authorList>
            <person name="Sahin N."/>
            <person name="Ay H."/>
            <person name="Saygin H."/>
        </authorList>
    </citation>
    <scope>NUCLEOTIDE SEQUENCE [LARGE SCALE GENOMIC DNA]</scope>
    <source>
        <strain evidence="8 9">H3C3</strain>
    </source>
</reference>
<feature type="region of interest" description="Disordered" evidence="6">
    <location>
        <begin position="1"/>
        <end position="30"/>
    </location>
</feature>
<evidence type="ECO:0000256" key="3">
    <source>
        <dbReference type="ARBA" id="ARBA00022679"/>
    </source>
</evidence>
<dbReference type="GO" id="GO:0009102">
    <property type="term" value="P:biotin biosynthetic process"/>
    <property type="evidence" value="ECO:0007669"/>
    <property type="project" value="TreeGrafter"/>
</dbReference>
<evidence type="ECO:0000256" key="4">
    <source>
        <dbReference type="ARBA" id="ARBA00022898"/>
    </source>
</evidence>
<dbReference type="Gene3D" id="3.40.640.10">
    <property type="entry name" value="Type I PLP-dependent aspartate aminotransferase-like (Major domain)"/>
    <property type="match status" value="1"/>
</dbReference>
<accession>A0A4R5AQ77</accession>
<keyword evidence="4" id="KW-0663">Pyridoxal phosphate</keyword>
<evidence type="ECO:0000256" key="2">
    <source>
        <dbReference type="ARBA" id="ARBA00013187"/>
    </source>
</evidence>
<dbReference type="Pfam" id="PF00155">
    <property type="entry name" value="Aminotran_1_2"/>
    <property type="match status" value="1"/>
</dbReference>
<comment type="catalytic activity">
    <reaction evidence="5">
        <text>6-carboxyhexanoyl-[ACP] + L-alanine + H(+) = (8S)-8-amino-7-oxononanoate + holo-[ACP] + CO2</text>
        <dbReference type="Rhea" id="RHEA:42288"/>
        <dbReference type="Rhea" id="RHEA-COMP:9685"/>
        <dbReference type="Rhea" id="RHEA-COMP:9955"/>
        <dbReference type="ChEBI" id="CHEBI:15378"/>
        <dbReference type="ChEBI" id="CHEBI:16526"/>
        <dbReference type="ChEBI" id="CHEBI:57972"/>
        <dbReference type="ChEBI" id="CHEBI:64479"/>
        <dbReference type="ChEBI" id="CHEBI:78846"/>
        <dbReference type="ChEBI" id="CHEBI:149468"/>
        <dbReference type="EC" id="2.3.1.47"/>
    </reaction>
</comment>
<evidence type="ECO:0000259" key="7">
    <source>
        <dbReference type="Pfam" id="PF00155"/>
    </source>
</evidence>
<feature type="domain" description="Aminotransferase class I/classII large" evidence="7">
    <location>
        <begin position="89"/>
        <end position="369"/>
    </location>
</feature>
<dbReference type="InterPro" id="IPR015422">
    <property type="entry name" value="PyrdxlP-dep_Trfase_small"/>
</dbReference>
<dbReference type="SUPFAM" id="SSF53383">
    <property type="entry name" value="PLP-dependent transferases"/>
    <property type="match status" value="1"/>
</dbReference>
<organism evidence="8 9">
    <name type="scientific">Actinomadura rubrisoli</name>
    <dbReference type="NCBI Taxonomy" id="2530368"/>
    <lineage>
        <taxon>Bacteria</taxon>
        <taxon>Bacillati</taxon>
        <taxon>Actinomycetota</taxon>
        <taxon>Actinomycetes</taxon>
        <taxon>Streptosporangiales</taxon>
        <taxon>Thermomonosporaceae</taxon>
        <taxon>Actinomadura</taxon>
    </lineage>
</organism>
<dbReference type="EC" id="2.3.1.47" evidence="2"/>
<evidence type="ECO:0000256" key="5">
    <source>
        <dbReference type="ARBA" id="ARBA00047715"/>
    </source>
</evidence>
<dbReference type="Proteomes" id="UP000294513">
    <property type="component" value="Unassembled WGS sequence"/>
</dbReference>
<sequence length="408" mass="43279">MTSAHQRLGERIEDFRGARGGRRTRPSRAPGSRAIVLTCSDYLAIAEHPAITGAMIASLRAADGAAPMPGPCLPDDHPQIVLGAEFARHMQAGAGVLCPSGWAANTGLLQVVAGPDVPVYLDVLAHMSLWEGARAAGAEIAYFRHNDLEHLRRRIEVGGSGVIVADAVYSTDGSVCPLAGLVELAEEHGCLLVVDESHTLGTHGDRGEGLVAALGLAGRVDFRTASLAKALPGRAGLIACDRPGFVDYFKHTAFPSVFSTTLLPHDIAGLAAALGVVREEDWRRERLRTLTGRLRRGLAALGYDLGEGDTQIIALCAESEADAMLLRDALAARDIFSAALFPPATSLRRTLVRLSMHAGLSDDDVERILVACRELRDQVEMPACPPARREPSLATRARPEGRNAPGAG</sequence>
<comment type="cofactor">
    <cofactor evidence="1">
        <name>pyridoxal 5'-phosphate</name>
        <dbReference type="ChEBI" id="CHEBI:597326"/>
    </cofactor>
</comment>
<proteinExistence type="predicted"/>
<feature type="compositionally biased region" description="Basic and acidic residues" evidence="6">
    <location>
        <begin position="7"/>
        <end position="17"/>
    </location>
</feature>
<dbReference type="OrthoDB" id="9807157at2"/>
<dbReference type="PANTHER" id="PTHR13693:SF100">
    <property type="entry name" value="8-AMINO-7-OXONONANOATE SYNTHASE"/>
    <property type="match status" value="1"/>
</dbReference>
<dbReference type="InterPro" id="IPR050087">
    <property type="entry name" value="AON_synthase_class-II"/>
</dbReference>
<dbReference type="InterPro" id="IPR004839">
    <property type="entry name" value="Aminotransferase_I/II_large"/>
</dbReference>
<evidence type="ECO:0000313" key="8">
    <source>
        <dbReference type="EMBL" id="TDD75031.1"/>
    </source>
</evidence>
<dbReference type="RefSeq" id="WP_131899918.1">
    <property type="nucleotide sequence ID" value="NZ_SMKU01000229.1"/>
</dbReference>
<feature type="region of interest" description="Disordered" evidence="6">
    <location>
        <begin position="383"/>
        <end position="408"/>
    </location>
</feature>